<feature type="region of interest" description="Disordered" evidence="1">
    <location>
        <begin position="1247"/>
        <end position="1308"/>
    </location>
</feature>
<reference evidence="3 4" key="1">
    <citation type="submission" date="2015-06" db="EMBL/GenBank/DDBJ databases">
        <title>Genome sequence of Pseudoalteromonas peptidolytica.</title>
        <authorList>
            <person name="Xie B.-B."/>
            <person name="Rong J.-C."/>
            <person name="Qin Q.-L."/>
            <person name="Zhang Y.-Z."/>
        </authorList>
    </citation>
    <scope>NUCLEOTIDE SEQUENCE [LARGE SCALE GENOMIC DNA]</scope>
    <source>
        <strain evidence="3 4">F12-50-A1</strain>
    </source>
</reference>
<sequence length="1308" mass="144245">MQAKAVCFFCLRKAWQIFAITLVTLAVLVSALKYALPYANDYKSNIEALIQKQLNVDISIGQISASWEGNGPALVLESLSFKDNQNSPISINIAKTSLQLNVFESVRQMQIASNYFVLEGFEADIDLRKLSNTQEQNEFEQQALLESLFLGDVGHFAVQSSRLNITFASGKTHRLLLKDLVWQNSSALHEGIGEIALPGFSQGQFNARISLSGRKLSELAGDIYVSADKVDPVDWLEELVTLTYPNLSADINAQLWLGFEQGALQDITVDIKPSALTWVEDERERTLVLDDAQFLLTPDSEGLWIQSSGIQFTHNQKTLEPIQLEAKWLKHNKTLWLENINASLLAELAQLVQFPGRDLLYGMNPNGQLSATKFSISDDASWSAWGVVENIAVEPYQGIPGIYGARLEVVALDNQVRLNVSVDQSELLSKETFKNNIEIQQLSGDIFIREQQLRGWQVSSPNFWISNQDVALAAEFSLQLNDDPTLDLYAELSGGRGEIASRYYPVSIMRKSLVDYLESGIQGGQHLQTQVLLNGPFSHFPFADKQGQFEVKSRLNEVKFNFAPGWPSVTSGDVTLHFANERMDIYVHRGELVNQTVDQGVVVSIEDLNQADVLTVDILHNTEASTLQPFFSATPIADPLENILEIVQAKGNATGEVLLTVDLHDGAVRAQGDVYLKDNSVFLAKPGMQLEKVNGIIAFDDDNIQVNELTATWLDMPLSMNLSGLGNKQSYQVSSKIGLQAGITQLTPYANGIIDGYFEGISMLNTELTLNFADSGFNYKATFDSDLRGITSYLPDQFAKPAHQTKLLSGTVLGDDISNLITARLDSQLYFNGIIDNSTGTMRNAHLIIGSKDEGLNSEGFDITIKQQEIELLPWLPLIDRIVSVPSSDTDSAFLPALNQVSGAFSKVTFSDIPFYDVDFAMTPLNGAMQLKINSKEMRTQVAIPRSSSSRPIHINSDYLRLNLPKEASSQQGLPAEIDSLDWLLELPATEFVCADCKVDDYQLDKVNLSLFGDGNKLIISELVIDKKEHKLNASGRFEQGKTSLTGVLASDDFGELMDEFDITSTIKDSRANIEFAMDWQGAPYDLDMPSLAGTVTWRLGEGHLAEISDKGARVFSLLSLDSLIRKLRLDFRDVFSKGFFYNGMSGSIHLNNGVAVTEDTKLDGVPADLAIRGYADLNTYEINYDLAVAPQVTSSLPVIMAWAVNPVTGLAALALDKVIHSARVISEINFKITGTMQEPIVTEVDRKSKEVELPTPIIPVSEQLPDDETIKSDNQNEATEPPVQSGDATLKQETQSIEPQNKEGGNG</sequence>
<gene>
    <name evidence="3" type="ORF">PPEP_a2585</name>
</gene>
<evidence type="ECO:0000256" key="1">
    <source>
        <dbReference type="SAM" id="MobiDB-lite"/>
    </source>
</evidence>
<dbReference type="InterPro" id="IPR025263">
    <property type="entry name" value="YhdP_central"/>
</dbReference>
<dbReference type="PANTHER" id="PTHR38690">
    <property type="entry name" value="PROTEASE-RELATED"/>
    <property type="match status" value="1"/>
</dbReference>
<evidence type="ECO:0000313" key="3">
    <source>
        <dbReference type="EMBL" id="MBE0344896.1"/>
    </source>
</evidence>
<accession>A0A8I0T1V2</accession>
<dbReference type="PANTHER" id="PTHR38690:SF1">
    <property type="entry name" value="PROTEASE"/>
    <property type="match status" value="1"/>
</dbReference>
<proteinExistence type="predicted"/>
<dbReference type="RefSeq" id="WP_147389363.1">
    <property type="nucleotide sequence ID" value="NZ_AQHF01000018.1"/>
</dbReference>
<evidence type="ECO:0000259" key="2">
    <source>
        <dbReference type="Pfam" id="PF13116"/>
    </source>
</evidence>
<organism evidence="3 4">
    <name type="scientific">Pseudoalteromonas peptidolytica F12-50-A1</name>
    <dbReference type="NCBI Taxonomy" id="1315280"/>
    <lineage>
        <taxon>Bacteria</taxon>
        <taxon>Pseudomonadati</taxon>
        <taxon>Pseudomonadota</taxon>
        <taxon>Gammaproteobacteria</taxon>
        <taxon>Alteromonadales</taxon>
        <taxon>Pseudoalteromonadaceae</taxon>
        <taxon>Pseudoalteromonas</taxon>
    </lineage>
</organism>
<dbReference type="Pfam" id="PF13116">
    <property type="entry name" value="YhdP"/>
    <property type="match status" value="1"/>
</dbReference>
<dbReference type="Proteomes" id="UP000660708">
    <property type="component" value="Unassembled WGS sequence"/>
</dbReference>
<evidence type="ECO:0000313" key="4">
    <source>
        <dbReference type="Proteomes" id="UP000660708"/>
    </source>
</evidence>
<protein>
    <recommendedName>
        <fullName evidence="2">YhdP central domain-containing protein</fullName>
    </recommendedName>
</protein>
<name>A0A8I0T1V2_9GAMM</name>
<feature type="domain" description="YhdP central" evidence="2">
    <location>
        <begin position="6"/>
        <end position="1242"/>
    </location>
</feature>
<dbReference type="NCBIfam" id="TIGR02099">
    <property type="entry name" value="YhdP family protein"/>
    <property type="match status" value="1"/>
</dbReference>
<dbReference type="EMBL" id="AQHF01000018">
    <property type="protein sequence ID" value="MBE0344896.1"/>
    <property type="molecule type" value="Genomic_DNA"/>
</dbReference>
<dbReference type="InterPro" id="IPR011836">
    <property type="entry name" value="YhdP"/>
</dbReference>
<comment type="caution">
    <text evidence="3">The sequence shown here is derived from an EMBL/GenBank/DDBJ whole genome shotgun (WGS) entry which is preliminary data.</text>
</comment>
<keyword evidence="4" id="KW-1185">Reference proteome</keyword>